<evidence type="ECO:0000313" key="4">
    <source>
        <dbReference type="Proteomes" id="UP000095038"/>
    </source>
</evidence>
<organism evidence="3 4">
    <name type="scientific">Ascoidea rubescens DSM 1968</name>
    <dbReference type="NCBI Taxonomy" id="1344418"/>
    <lineage>
        <taxon>Eukaryota</taxon>
        <taxon>Fungi</taxon>
        <taxon>Dikarya</taxon>
        <taxon>Ascomycota</taxon>
        <taxon>Saccharomycotina</taxon>
        <taxon>Saccharomycetes</taxon>
        <taxon>Ascoideaceae</taxon>
        <taxon>Ascoidea</taxon>
    </lineage>
</organism>
<dbReference type="AlphaFoldDB" id="A0A1D2VGU0"/>
<dbReference type="SUPFAM" id="SSF89957">
    <property type="entry name" value="MTH1187/YkoF-like"/>
    <property type="match status" value="1"/>
</dbReference>
<dbReference type="OrthoDB" id="5587367at2759"/>
<proteinExistence type="inferred from homology"/>
<dbReference type="PANTHER" id="PTHR33777:SF1">
    <property type="entry name" value="UPF0045 PROTEIN ECM15"/>
    <property type="match status" value="1"/>
</dbReference>
<dbReference type="PANTHER" id="PTHR33777">
    <property type="entry name" value="UPF0045 PROTEIN ECM15"/>
    <property type="match status" value="1"/>
</dbReference>
<dbReference type="InterPro" id="IPR051614">
    <property type="entry name" value="UPF0045_domain"/>
</dbReference>
<feature type="domain" description="Thiamine-binding protein" evidence="2">
    <location>
        <begin position="8"/>
        <end position="101"/>
    </location>
</feature>
<sequence>MVELNCIADICLIPMGTSSPSVSTYIAFVERFIENSGLKYTLHSAGTTIEGNWDDVFKMLGELHEYVHKELKVLRIQSDIRVGTRVDKVGQTAFDKVDIVEKKLQLIDKNQLKIE</sequence>
<dbReference type="Gene3D" id="3.30.70.930">
    <property type="match status" value="1"/>
</dbReference>
<evidence type="ECO:0000256" key="1">
    <source>
        <dbReference type="ARBA" id="ARBA00010272"/>
    </source>
</evidence>
<dbReference type="EMBL" id="KV454481">
    <property type="protein sequence ID" value="ODV60874.1"/>
    <property type="molecule type" value="Genomic_DNA"/>
</dbReference>
<dbReference type="NCBIfam" id="TIGR00106">
    <property type="entry name" value="MTH1187 family thiamine-binding protein"/>
    <property type="match status" value="1"/>
</dbReference>
<keyword evidence="4" id="KW-1185">Reference proteome</keyword>
<dbReference type="InterPro" id="IPR002767">
    <property type="entry name" value="Thiamine_BP"/>
</dbReference>
<evidence type="ECO:0000313" key="3">
    <source>
        <dbReference type="EMBL" id="ODV60874.1"/>
    </source>
</evidence>
<evidence type="ECO:0000259" key="2">
    <source>
        <dbReference type="Pfam" id="PF01910"/>
    </source>
</evidence>
<protein>
    <recommendedName>
        <fullName evidence="2">Thiamine-binding protein domain-containing protein</fullName>
    </recommendedName>
</protein>
<dbReference type="InterPro" id="IPR029756">
    <property type="entry name" value="MTH1187/YkoF-like"/>
</dbReference>
<dbReference type="GeneID" id="30962926"/>
<dbReference type="FunCoup" id="A0A1D2VGU0">
    <property type="interactions" value="27"/>
</dbReference>
<comment type="similarity">
    <text evidence="1">Belongs to the UPF0045 family.</text>
</comment>
<dbReference type="RefSeq" id="XP_020047181.1">
    <property type="nucleotide sequence ID" value="XM_020189290.1"/>
</dbReference>
<reference evidence="4" key="1">
    <citation type="submission" date="2016-05" db="EMBL/GenBank/DDBJ databases">
        <title>Comparative genomics of biotechnologically important yeasts.</title>
        <authorList>
            <consortium name="DOE Joint Genome Institute"/>
            <person name="Riley R."/>
            <person name="Haridas S."/>
            <person name="Wolfe K.H."/>
            <person name="Lopes M.R."/>
            <person name="Hittinger C.T."/>
            <person name="Goker M."/>
            <person name="Salamov A."/>
            <person name="Wisecaver J."/>
            <person name="Long T.M."/>
            <person name="Aerts A.L."/>
            <person name="Barry K."/>
            <person name="Choi C."/>
            <person name="Clum A."/>
            <person name="Coughlan A.Y."/>
            <person name="Deshpande S."/>
            <person name="Douglass A.P."/>
            <person name="Hanson S.J."/>
            <person name="Klenk H.-P."/>
            <person name="Labutti K."/>
            <person name="Lapidus A."/>
            <person name="Lindquist E."/>
            <person name="Lipzen A."/>
            <person name="Meier-Kolthoff J.P."/>
            <person name="Ohm R.A."/>
            <person name="Otillar R.P."/>
            <person name="Pangilinan J."/>
            <person name="Peng Y."/>
            <person name="Rokas A."/>
            <person name="Rosa C.A."/>
            <person name="Scheuner C."/>
            <person name="Sibirny A.A."/>
            <person name="Slot J.C."/>
            <person name="Stielow J.B."/>
            <person name="Sun H."/>
            <person name="Kurtzman C.P."/>
            <person name="Blackwell M."/>
            <person name="Grigoriev I.V."/>
            <person name="Jeffries T.W."/>
        </authorList>
    </citation>
    <scope>NUCLEOTIDE SEQUENCE [LARGE SCALE GENOMIC DNA]</scope>
    <source>
        <strain evidence="4">DSM 1968</strain>
    </source>
</reference>
<gene>
    <name evidence="3" type="ORF">ASCRUDRAFT_151033</name>
</gene>
<dbReference type="Proteomes" id="UP000095038">
    <property type="component" value="Unassembled WGS sequence"/>
</dbReference>
<name>A0A1D2VGU0_9ASCO</name>
<accession>A0A1D2VGU0</accession>
<dbReference type="InParanoid" id="A0A1D2VGU0"/>
<dbReference type="GO" id="GO:0005829">
    <property type="term" value="C:cytosol"/>
    <property type="evidence" value="ECO:0007669"/>
    <property type="project" value="TreeGrafter"/>
</dbReference>
<dbReference type="Pfam" id="PF01910">
    <property type="entry name" value="Thiamine_BP"/>
    <property type="match status" value="1"/>
</dbReference>